<dbReference type="SUPFAM" id="SSF103473">
    <property type="entry name" value="MFS general substrate transporter"/>
    <property type="match status" value="1"/>
</dbReference>
<keyword evidence="4" id="KW-1185">Reference proteome</keyword>
<dbReference type="EMBL" id="JBGEHV010000016">
    <property type="protein sequence ID" value="MEY8040013.1"/>
    <property type="molecule type" value="Genomic_DNA"/>
</dbReference>
<comment type="caution">
    <text evidence="3">The sequence shown here is derived from an EMBL/GenBank/DDBJ whole genome shotgun (WGS) entry which is preliminary data.</text>
</comment>
<name>A0ABV4CHQ2_9PSEU</name>
<accession>A0ABV4CHQ2</accession>
<feature type="transmembrane region" description="Helical" evidence="2">
    <location>
        <begin position="171"/>
        <end position="193"/>
    </location>
</feature>
<evidence type="ECO:0000313" key="4">
    <source>
        <dbReference type="Proteomes" id="UP001564626"/>
    </source>
</evidence>
<proteinExistence type="predicted"/>
<evidence type="ECO:0000313" key="3">
    <source>
        <dbReference type="EMBL" id="MEY8040013.1"/>
    </source>
</evidence>
<feature type="transmembrane region" description="Helical" evidence="2">
    <location>
        <begin position="264"/>
        <end position="284"/>
    </location>
</feature>
<dbReference type="InterPro" id="IPR052524">
    <property type="entry name" value="MFS_Cyanate_Porter"/>
</dbReference>
<dbReference type="PANTHER" id="PTHR23523:SF2">
    <property type="entry name" value="2-NITROIMIDAZOLE TRANSPORTER"/>
    <property type="match status" value="1"/>
</dbReference>
<dbReference type="Proteomes" id="UP001564626">
    <property type="component" value="Unassembled WGS sequence"/>
</dbReference>
<protein>
    <submittedName>
        <fullName evidence="3">MFS transporter</fullName>
    </submittedName>
</protein>
<keyword evidence="2" id="KW-0472">Membrane</keyword>
<feature type="region of interest" description="Disordered" evidence="1">
    <location>
        <begin position="1"/>
        <end position="29"/>
    </location>
</feature>
<feature type="region of interest" description="Disordered" evidence="1">
    <location>
        <begin position="38"/>
        <end position="57"/>
    </location>
</feature>
<evidence type="ECO:0000256" key="1">
    <source>
        <dbReference type="SAM" id="MobiDB-lite"/>
    </source>
</evidence>
<dbReference type="PANTHER" id="PTHR23523">
    <property type="match status" value="1"/>
</dbReference>
<feature type="transmembrane region" description="Helical" evidence="2">
    <location>
        <begin position="345"/>
        <end position="363"/>
    </location>
</feature>
<gene>
    <name evidence="3" type="ORF">AB8O55_11455</name>
</gene>
<feature type="transmembrane region" description="Helical" evidence="2">
    <location>
        <begin position="437"/>
        <end position="454"/>
    </location>
</feature>
<sequence length="486" mass="49234">MNDATCPLPPALSDLERTTPIPEDARTEPIPAVETTVPIHGEAETTAPIRGDAETTAPIHGDAETTAPVEAATEEITAVTPLVDPAASATTALIPVVREPSPPRWRMLWWVAAILLTALNLRASIASAGSVLPELRSALHLRTAVVAGVTALPAVCFAGAALAGPGLQRRWGASATITGGLGMLAGSLGVRAFGGGGLLLVGTAAACCALALLNVVLPAAVKQESPEHAGTLTLAYAATISVGAGLAGWSTPVLSTAAGLRTGVALWSVPAAVALLAWLPFLRFGRPRRAATPAPGRSLVRSARAWQITVFFGLQSLFAVTLLSWQPVLFRDRAGMTAIEAGELTALSMGASIVVSLIATLRAGRRDSYAPWLVATTLGGGLGLLGLLIAPAALPVLWALLLGAGMAALSLALALIPESTTSTGETTRLSAMAQGGGYALTAAGLAAITLAHDFTADTRAPLLLLCAACAVQLVAAVLAGRPGTVR</sequence>
<feature type="transmembrane region" description="Helical" evidence="2">
    <location>
        <begin position="305"/>
        <end position="325"/>
    </location>
</feature>
<dbReference type="InterPro" id="IPR036259">
    <property type="entry name" value="MFS_trans_sf"/>
</dbReference>
<feature type="transmembrane region" description="Helical" evidence="2">
    <location>
        <begin position="370"/>
        <end position="390"/>
    </location>
</feature>
<keyword evidence="2" id="KW-1133">Transmembrane helix</keyword>
<feature type="transmembrane region" description="Helical" evidence="2">
    <location>
        <begin position="460"/>
        <end position="480"/>
    </location>
</feature>
<organism evidence="3 4">
    <name type="scientific">Saccharopolyspora cebuensis</name>
    <dbReference type="NCBI Taxonomy" id="418759"/>
    <lineage>
        <taxon>Bacteria</taxon>
        <taxon>Bacillati</taxon>
        <taxon>Actinomycetota</taxon>
        <taxon>Actinomycetes</taxon>
        <taxon>Pseudonocardiales</taxon>
        <taxon>Pseudonocardiaceae</taxon>
        <taxon>Saccharopolyspora</taxon>
    </lineage>
</organism>
<feature type="transmembrane region" description="Helical" evidence="2">
    <location>
        <begin position="199"/>
        <end position="221"/>
    </location>
</feature>
<feature type="transmembrane region" description="Helical" evidence="2">
    <location>
        <begin position="396"/>
        <end position="416"/>
    </location>
</feature>
<feature type="transmembrane region" description="Helical" evidence="2">
    <location>
        <begin position="144"/>
        <end position="164"/>
    </location>
</feature>
<dbReference type="RefSeq" id="WP_345363236.1">
    <property type="nucleotide sequence ID" value="NZ_BAABII010000009.1"/>
</dbReference>
<dbReference type="Gene3D" id="1.20.1250.20">
    <property type="entry name" value="MFS general substrate transporter like domains"/>
    <property type="match status" value="1"/>
</dbReference>
<feature type="transmembrane region" description="Helical" evidence="2">
    <location>
        <begin position="108"/>
        <end position="132"/>
    </location>
</feature>
<feature type="transmembrane region" description="Helical" evidence="2">
    <location>
        <begin position="233"/>
        <end position="252"/>
    </location>
</feature>
<reference evidence="3 4" key="1">
    <citation type="submission" date="2024-08" db="EMBL/GenBank/DDBJ databases">
        <title>Genome mining of Saccharopolyspora cebuensis PGLac3 from Nigerian medicinal plant.</title>
        <authorList>
            <person name="Ezeobiora C.E."/>
            <person name="Igbokwe N.H."/>
            <person name="Amin D.H."/>
            <person name="Mendie U.E."/>
        </authorList>
    </citation>
    <scope>NUCLEOTIDE SEQUENCE [LARGE SCALE GENOMIC DNA]</scope>
    <source>
        <strain evidence="3 4">PGLac3</strain>
    </source>
</reference>
<keyword evidence="2" id="KW-0812">Transmembrane</keyword>
<evidence type="ECO:0000256" key="2">
    <source>
        <dbReference type="SAM" id="Phobius"/>
    </source>
</evidence>